<evidence type="ECO:0000259" key="6">
    <source>
        <dbReference type="SMART" id="SM01340"/>
    </source>
</evidence>
<evidence type="ECO:0000256" key="1">
    <source>
        <dbReference type="ARBA" id="ARBA00006082"/>
    </source>
</evidence>
<dbReference type="EMBL" id="MJEH01000005">
    <property type="protein sequence ID" value="OEH94124.1"/>
    <property type="molecule type" value="Genomic_DNA"/>
</dbReference>
<feature type="domain" description="MutL C-terminal dimerisation" evidence="5">
    <location>
        <begin position="438"/>
        <end position="580"/>
    </location>
</feature>
<dbReference type="GO" id="GO:0005524">
    <property type="term" value="F:ATP binding"/>
    <property type="evidence" value="ECO:0007669"/>
    <property type="project" value="InterPro"/>
</dbReference>
<dbReference type="InterPro" id="IPR002099">
    <property type="entry name" value="MutL/Mlh/PMS"/>
</dbReference>
<dbReference type="InterPro" id="IPR014790">
    <property type="entry name" value="MutL_C"/>
</dbReference>
<comment type="similarity">
    <text evidence="1 4">Belongs to the DNA mismatch repair MutL/HexB family.</text>
</comment>
<evidence type="ECO:0000256" key="2">
    <source>
        <dbReference type="ARBA" id="ARBA00022763"/>
    </source>
</evidence>
<dbReference type="Gene3D" id="3.30.230.10">
    <property type="match status" value="1"/>
</dbReference>
<dbReference type="CDD" id="cd16926">
    <property type="entry name" value="HATPase_MutL-MLH-PMS-like"/>
    <property type="match status" value="1"/>
</dbReference>
<evidence type="ECO:0000313" key="8">
    <source>
        <dbReference type="Proteomes" id="UP000095209"/>
    </source>
</evidence>
<dbReference type="Gene3D" id="3.30.565.10">
    <property type="entry name" value="Histidine kinase-like ATPase, C-terminal domain"/>
    <property type="match status" value="1"/>
</dbReference>
<gene>
    <name evidence="4" type="primary">mutL</name>
    <name evidence="7" type="ORF">BFG57_09775</name>
</gene>
<evidence type="ECO:0000256" key="4">
    <source>
        <dbReference type="HAMAP-Rule" id="MF_00149"/>
    </source>
</evidence>
<dbReference type="NCBIfam" id="NF000950">
    <property type="entry name" value="PRK00095.1-3"/>
    <property type="match status" value="1"/>
</dbReference>
<dbReference type="InterPro" id="IPR014721">
    <property type="entry name" value="Ribsml_uS5_D2-typ_fold_subgr"/>
</dbReference>
<dbReference type="InterPro" id="IPR013507">
    <property type="entry name" value="DNA_mismatch_S5_2-like"/>
</dbReference>
<proteinExistence type="inferred from homology"/>
<dbReference type="AlphaFoldDB" id="A0A1E5LJ68"/>
<dbReference type="PANTHER" id="PTHR10073">
    <property type="entry name" value="DNA MISMATCH REPAIR PROTEIN MLH, PMS, MUTL"/>
    <property type="match status" value="1"/>
</dbReference>
<comment type="caution">
    <text evidence="7">The sequence shown here is derived from an EMBL/GenBank/DDBJ whole genome shotgun (WGS) entry which is preliminary data.</text>
</comment>
<evidence type="ECO:0000256" key="3">
    <source>
        <dbReference type="ARBA" id="ARBA00023204"/>
    </source>
</evidence>
<reference evidence="7 8" key="1">
    <citation type="submission" date="2016-08" db="EMBL/GenBank/DDBJ databases">
        <title>Genome of Bacillus solimangrovi GH2-4.</title>
        <authorList>
            <person name="Lim S."/>
            <person name="Kim B.-C."/>
        </authorList>
    </citation>
    <scope>NUCLEOTIDE SEQUENCE [LARGE SCALE GENOMIC DNA]</scope>
    <source>
        <strain evidence="7 8">GH2-4</strain>
    </source>
</reference>
<dbReference type="Proteomes" id="UP000095209">
    <property type="component" value="Unassembled WGS sequence"/>
</dbReference>
<dbReference type="SUPFAM" id="SSF55874">
    <property type="entry name" value="ATPase domain of HSP90 chaperone/DNA topoisomerase II/histidine kinase"/>
    <property type="match status" value="1"/>
</dbReference>
<dbReference type="OrthoDB" id="9763467at2"/>
<dbReference type="Pfam" id="PF08676">
    <property type="entry name" value="MutL_C"/>
    <property type="match status" value="1"/>
</dbReference>
<dbReference type="NCBIfam" id="TIGR00585">
    <property type="entry name" value="mutl"/>
    <property type="match status" value="1"/>
</dbReference>
<name>A0A1E5LJ68_9BACI</name>
<dbReference type="PANTHER" id="PTHR10073:SF12">
    <property type="entry name" value="DNA MISMATCH REPAIR PROTEIN MLH1"/>
    <property type="match status" value="1"/>
</dbReference>
<evidence type="ECO:0000259" key="5">
    <source>
        <dbReference type="SMART" id="SM00853"/>
    </source>
</evidence>
<keyword evidence="2 4" id="KW-0227">DNA damage</keyword>
<dbReference type="SUPFAM" id="SSF54211">
    <property type="entry name" value="Ribosomal protein S5 domain 2-like"/>
    <property type="match status" value="1"/>
</dbReference>
<dbReference type="HAMAP" id="MF_00149">
    <property type="entry name" value="DNA_mis_repair"/>
    <property type="match status" value="1"/>
</dbReference>
<dbReference type="SMART" id="SM00853">
    <property type="entry name" value="MutL_C"/>
    <property type="match status" value="1"/>
</dbReference>
<sequence>MGKIQQLNAQLSNQIAAGEVVERPASVVKELLENAIDANSTRISIEVEEAGLVKIRIVDNGDGMDEEDARLAFERHATSKIKNESDLFRISTLGFRGEALPSIASVSELELKTSTGNQAGTFLRICGGTIEKQNRSDSRKGTEITVENLFYNTPARLKYMKTVHTELGNITDVVNRMALAHPNISFRLSHHGKKLLYTNGNGDRLQVLAAIYGTKTAKQMKEVHWSSLDFTIRGYIVKPEITRASRNYMSMIINGRFIKNYALLKAVQEGYHTLLPIGRYPIVLLHIEMDPLLVDVNVHPAKLEVRLSKEKELMEMITEGIKQDLRKETLIPKMEKKQKEPKPYSEQQVFTLEHKLSQPVSEEVKQGEQHIQRSEQHQEFVQSPVKRVQATSEHDMIRETAVKHDLDTLDELPTEELTQNEQEIPISNASSRVPPLYPIGQMHGTYILAQNENGLYIIDQHAAQERVKYEYFREKVGEVASEVQELLVPITLEFTQKESLLIDSRHEVLREVGIFLESFGPQSYIVRSHPQWFPRGFEQEIIEELIEQVIQYKKVDIKKVREEAAIMMSCKQSIKANHHLRNDEIFELLETLRKTTDPFTCPHGRPIIIQFSTYEMEKMFKRVM</sequence>
<accession>A0A1E5LJ68</accession>
<dbReference type="FunFam" id="3.30.565.10:FF:000003">
    <property type="entry name" value="DNA mismatch repair endonuclease MutL"/>
    <property type="match status" value="1"/>
</dbReference>
<dbReference type="Gene3D" id="3.30.1370.100">
    <property type="entry name" value="MutL, C-terminal domain, regulatory subdomain"/>
    <property type="match status" value="1"/>
</dbReference>
<keyword evidence="3 4" id="KW-0234">DNA repair</keyword>
<dbReference type="RefSeq" id="WP_069715893.1">
    <property type="nucleotide sequence ID" value="NZ_MJEH01000005.1"/>
</dbReference>
<dbReference type="Gene3D" id="3.30.1540.20">
    <property type="entry name" value="MutL, C-terminal domain, dimerisation subdomain"/>
    <property type="match status" value="1"/>
</dbReference>
<dbReference type="SMART" id="SM01340">
    <property type="entry name" value="DNA_mis_repair"/>
    <property type="match status" value="1"/>
</dbReference>
<dbReference type="GO" id="GO:0006298">
    <property type="term" value="P:mismatch repair"/>
    <property type="evidence" value="ECO:0007669"/>
    <property type="project" value="UniProtKB-UniRule"/>
</dbReference>
<dbReference type="Pfam" id="PF01119">
    <property type="entry name" value="DNA_mis_repair"/>
    <property type="match status" value="1"/>
</dbReference>
<dbReference type="InterPro" id="IPR036890">
    <property type="entry name" value="HATPase_C_sf"/>
</dbReference>
<dbReference type="GO" id="GO:0032300">
    <property type="term" value="C:mismatch repair complex"/>
    <property type="evidence" value="ECO:0007669"/>
    <property type="project" value="InterPro"/>
</dbReference>
<dbReference type="InterPro" id="IPR020667">
    <property type="entry name" value="DNA_mismatch_repair_MutL"/>
</dbReference>
<dbReference type="STRING" id="1305675.BFG57_09775"/>
<organism evidence="7 8">
    <name type="scientific">Bacillus solimangrovi</name>
    <dbReference type="NCBI Taxonomy" id="1305675"/>
    <lineage>
        <taxon>Bacteria</taxon>
        <taxon>Bacillati</taxon>
        <taxon>Bacillota</taxon>
        <taxon>Bacilli</taxon>
        <taxon>Bacillales</taxon>
        <taxon>Bacillaceae</taxon>
        <taxon>Bacillus</taxon>
    </lineage>
</organism>
<dbReference type="InterPro" id="IPR042121">
    <property type="entry name" value="MutL_C_regsub"/>
</dbReference>
<dbReference type="GO" id="GO:0140664">
    <property type="term" value="F:ATP-dependent DNA damage sensor activity"/>
    <property type="evidence" value="ECO:0007669"/>
    <property type="project" value="InterPro"/>
</dbReference>
<dbReference type="InterPro" id="IPR038973">
    <property type="entry name" value="MutL/Mlh/Pms-like"/>
</dbReference>
<dbReference type="GO" id="GO:0016887">
    <property type="term" value="F:ATP hydrolysis activity"/>
    <property type="evidence" value="ECO:0007669"/>
    <property type="project" value="InterPro"/>
</dbReference>
<dbReference type="CDD" id="cd00782">
    <property type="entry name" value="MutL_Trans"/>
    <property type="match status" value="1"/>
</dbReference>
<dbReference type="GO" id="GO:0030983">
    <property type="term" value="F:mismatched DNA binding"/>
    <property type="evidence" value="ECO:0007669"/>
    <property type="project" value="InterPro"/>
</dbReference>
<dbReference type="SUPFAM" id="SSF118116">
    <property type="entry name" value="DNA mismatch repair protein MutL"/>
    <property type="match status" value="1"/>
</dbReference>
<protein>
    <recommendedName>
        <fullName evidence="4">DNA mismatch repair protein MutL</fullName>
    </recommendedName>
</protein>
<dbReference type="InterPro" id="IPR020568">
    <property type="entry name" value="Ribosomal_Su5_D2-typ_SF"/>
</dbReference>
<dbReference type="InterPro" id="IPR037198">
    <property type="entry name" value="MutL_C_sf"/>
</dbReference>
<keyword evidence="8" id="KW-1185">Reference proteome</keyword>
<dbReference type="FunFam" id="3.30.1370.100:FF:000004">
    <property type="entry name" value="DNA mismatch repair endonuclease MutL"/>
    <property type="match status" value="1"/>
</dbReference>
<dbReference type="InterPro" id="IPR014762">
    <property type="entry name" value="DNA_mismatch_repair_CS"/>
</dbReference>
<evidence type="ECO:0000313" key="7">
    <source>
        <dbReference type="EMBL" id="OEH94124.1"/>
    </source>
</evidence>
<dbReference type="Pfam" id="PF13589">
    <property type="entry name" value="HATPase_c_3"/>
    <property type="match status" value="1"/>
</dbReference>
<comment type="function">
    <text evidence="4">This protein is involved in the repair of mismatches in DNA. It is required for dam-dependent methyl-directed DNA mismatch repair. May act as a 'molecular matchmaker', a protein that promotes the formation of a stable complex between two or more DNA-binding proteins in an ATP-dependent manner without itself being part of a final effector complex.</text>
</comment>
<feature type="domain" description="DNA mismatch repair protein S5" evidence="6">
    <location>
        <begin position="208"/>
        <end position="326"/>
    </location>
</feature>
<dbReference type="InterPro" id="IPR042120">
    <property type="entry name" value="MutL_C_dimsub"/>
</dbReference>
<dbReference type="PROSITE" id="PS00058">
    <property type="entry name" value="DNA_MISMATCH_REPAIR_1"/>
    <property type="match status" value="1"/>
</dbReference>